<organism evidence="2 3">
    <name type="scientific">Streptococcus mitis</name>
    <dbReference type="NCBI Taxonomy" id="28037"/>
    <lineage>
        <taxon>Bacteria</taxon>
        <taxon>Bacillati</taxon>
        <taxon>Bacillota</taxon>
        <taxon>Bacilli</taxon>
        <taxon>Lactobacillales</taxon>
        <taxon>Streptococcaceae</taxon>
        <taxon>Streptococcus</taxon>
        <taxon>Streptococcus mitis group</taxon>
    </lineage>
</organism>
<dbReference type="InterPro" id="IPR004839">
    <property type="entry name" value="Aminotransferase_I/II_large"/>
</dbReference>
<keyword evidence="2" id="KW-0032">Aminotransferase</keyword>
<evidence type="ECO:0000313" key="3">
    <source>
        <dbReference type="Proteomes" id="UP000028090"/>
    </source>
</evidence>
<feature type="domain" description="Aminotransferase class I/classII large" evidence="1">
    <location>
        <begin position="38"/>
        <end position="359"/>
    </location>
</feature>
<dbReference type="Pfam" id="PF00155">
    <property type="entry name" value="Aminotran_1_2"/>
    <property type="match status" value="1"/>
</dbReference>
<evidence type="ECO:0000259" key="1">
    <source>
        <dbReference type="Pfam" id="PF00155"/>
    </source>
</evidence>
<comment type="caution">
    <text evidence="2">The sequence shown here is derived from an EMBL/GenBank/DDBJ whole genome shotgun (WGS) entry which is preliminary data.</text>
</comment>
<dbReference type="Proteomes" id="UP000028090">
    <property type="component" value="Unassembled WGS sequence"/>
</dbReference>
<name>A0A081Q1C8_STRMT</name>
<sequence>MFSKQEKINDISYLEKHINQETLLVSSWNIEVFDVKYEKVIDEIQDSLKVTDYINYRYPDELFDFKKTIKQLLNNSVDVSIFPSATVGSFLLSYVLKKLGLQNVLLIAPCYYSYLNIYLENGYTVFSEQFLNINQIKQDCKNKSIDIVIFTDPLFCESISIADTDFLEWCKIEKIIVIIDSVYGNLTWNNDFISPFKKHQKYRSFSNLIIIESISKKAYLNGVKSAIFLTKRKELLNEMERIFNYSASPFSIGSLNMLKGYLDNSEAIDALVKTHLQTARSNFQMLSSYLQGTCIQMEPCNQGYWGIAHIDIKNKNCLVDSSALALDILKNCNVFTIPMNSYFKNYEHSYSFRVNLLNDVSILHLAFNKLINYYQ</sequence>
<dbReference type="PATRIC" id="fig|28037.95.peg.537"/>
<proteinExistence type="predicted"/>
<evidence type="ECO:0000313" key="2">
    <source>
        <dbReference type="EMBL" id="KEQ36751.1"/>
    </source>
</evidence>
<dbReference type="InterPro" id="IPR015424">
    <property type="entry name" value="PyrdxlP-dep_Trfase"/>
</dbReference>
<dbReference type="InterPro" id="IPR015421">
    <property type="entry name" value="PyrdxlP-dep_Trfase_major"/>
</dbReference>
<dbReference type="SUPFAM" id="SSF53383">
    <property type="entry name" value="PLP-dependent transferases"/>
    <property type="match status" value="1"/>
</dbReference>
<dbReference type="GO" id="GO:0030170">
    <property type="term" value="F:pyridoxal phosphate binding"/>
    <property type="evidence" value="ECO:0007669"/>
    <property type="project" value="InterPro"/>
</dbReference>
<dbReference type="Gene3D" id="3.90.1150.10">
    <property type="entry name" value="Aspartate Aminotransferase, domain 1"/>
    <property type="match status" value="1"/>
</dbReference>
<keyword evidence="2" id="KW-0808">Transferase</keyword>
<gene>
    <name evidence="2" type="ORF">SK629_0598</name>
</gene>
<dbReference type="AlphaFoldDB" id="A0A081Q1C8"/>
<dbReference type="GO" id="GO:0008483">
    <property type="term" value="F:transaminase activity"/>
    <property type="evidence" value="ECO:0007669"/>
    <property type="project" value="UniProtKB-KW"/>
</dbReference>
<protein>
    <submittedName>
        <fullName evidence="2">Aminotransferase class I and II family protein</fullName>
    </submittedName>
</protein>
<dbReference type="InterPro" id="IPR015422">
    <property type="entry name" value="PyrdxlP-dep_Trfase_small"/>
</dbReference>
<reference evidence="2 3" key="1">
    <citation type="submission" date="2014-05" db="EMBL/GenBank/DDBJ databases">
        <authorList>
            <person name="Daugherty S.C."/>
            <person name="Tallon L.J."/>
            <person name="Sadzewicz L."/>
            <person name="Kilian M."/>
            <person name="Tettelin H."/>
        </authorList>
    </citation>
    <scope>NUCLEOTIDE SEQUENCE [LARGE SCALE GENOMIC DNA]</scope>
    <source>
        <strain evidence="2 3">SK629</strain>
    </source>
</reference>
<dbReference type="RefSeq" id="WP_042900495.1">
    <property type="nucleotide sequence ID" value="NZ_JPFU01000008.1"/>
</dbReference>
<dbReference type="EMBL" id="JPFU01000008">
    <property type="protein sequence ID" value="KEQ36751.1"/>
    <property type="molecule type" value="Genomic_DNA"/>
</dbReference>
<dbReference type="Gene3D" id="3.40.640.10">
    <property type="entry name" value="Type I PLP-dependent aspartate aminotransferase-like (Major domain)"/>
    <property type="match status" value="1"/>
</dbReference>
<accession>A0A081Q1C8</accession>